<keyword evidence="1" id="KW-0812">Transmembrane</keyword>
<dbReference type="EMBL" id="BJUU01000003">
    <property type="protein sequence ID" value="GEK79391.1"/>
    <property type="molecule type" value="Genomic_DNA"/>
</dbReference>
<name>A0AA87RF35_9MICO</name>
<accession>A0AA87RF35</accession>
<reference evidence="2 3" key="1">
    <citation type="submission" date="2019-07" db="EMBL/GenBank/DDBJ databases">
        <title>Whole genome shotgun sequence of Agrococcus baldri NBRC 103055.</title>
        <authorList>
            <person name="Hosoyama A."/>
            <person name="Uohara A."/>
            <person name="Ohji S."/>
            <person name="Ichikawa N."/>
        </authorList>
    </citation>
    <scope>NUCLEOTIDE SEQUENCE [LARGE SCALE GENOMIC DNA]</scope>
    <source>
        <strain evidence="2 3">NBRC 103055</strain>
    </source>
</reference>
<feature type="transmembrane region" description="Helical" evidence="1">
    <location>
        <begin position="78"/>
        <end position="101"/>
    </location>
</feature>
<evidence type="ECO:0000313" key="2">
    <source>
        <dbReference type="EMBL" id="GEK79391.1"/>
    </source>
</evidence>
<dbReference type="Proteomes" id="UP000321749">
    <property type="component" value="Unassembled WGS sequence"/>
</dbReference>
<comment type="caution">
    <text evidence="2">The sequence shown here is derived from an EMBL/GenBank/DDBJ whole genome shotgun (WGS) entry which is preliminary data.</text>
</comment>
<evidence type="ECO:0000256" key="1">
    <source>
        <dbReference type="SAM" id="Phobius"/>
    </source>
</evidence>
<sequence>MARLPRHARFRSYHRGVIDDLQLAEPSARPAPARSAKERRRARLGPVSLWLLLLAVVLQLVSLVQQFSYLFAPKPGEYPLLVVVVVLASLAGCAAVVCGIAGATTTDGRRTGVFGAALGLAFLVLFAAATSFGWGFLEALSTPA</sequence>
<evidence type="ECO:0000313" key="3">
    <source>
        <dbReference type="Proteomes" id="UP000321749"/>
    </source>
</evidence>
<dbReference type="AlphaFoldDB" id="A0AA87RF35"/>
<proteinExistence type="predicted"/>
<feature type="transmembrane region" description="Helical" evidence="1">
    <location>
        <begin position="113"/>
        <end position="137"/>
    </location>
</feature>
<keyword evidence="3" id="KW-1185">Reference proteome</keyword>
<feature type="transmembrane region" description="Helical" evidence="1">
    <location>
        <begin position="47"/>
        <end position="72"/>
    </location>
</feature>
<protein>
    <submittedName>
        <fullName evidence="2">Uncharacterized protein</fullName>
    </submittedName>
</protein>
<keyword evidence="1" id="KW-1133">Transmembrane helix</keyword>
<keyword evidence="1" id="KW-0472">Membrane</keyword>
<organism evidence="2 3">
    <name type="scientific">Agrococcus baldri</name>
    <dbReference type="NCBI Taxonomy" id="153730"/>
    <lineage>
        <taxon>Bacteria</taxon>
        <taxon>Bacillati</taxon>
        <taxon>Actinomycetota</taxon>
        <taxon>Actinomycetes</taxon>
        <taxon>Micrococcales</taxon>
        <taxon>Microbacteriaceae</taxon>
        <taxon>Agrococcus</taxon>
    </lineage>
</organism>
<gene>
    <name evidence="2" type="ORF">ABA31_07420</name>
</gene>